<reference evidence="3 4" key="1">
    <citation type="submission" date="2016-09" db="EMBL/GenBank/DDBJ databases">
        <title>Xenorhabdus thuongxuanensis sp. nov. and Xenorhabdus eapokensis sp. nov., isolated from Steinernema species.</title>
        <authorList>
            <person name="Kaempfer P."/>
            <person name="Tobias N.J."/>
            <person name="Phan Ke L."/>
            <person name="Bode H.B."/>
            <person name="Glaeser S.P."/>
        </authorList>
    </citation>
    <scope>NUCLEOTIDE SEQUENCE [LARGE SCALE GENOMIC DNA]</scope>
    <source>
        <strain evidence="3 4">DL20</strain>
    </source>
</reference>
<accession>A0A1Q5TN20</accession>
<dbReference type="InterPro" id="IPR041140">
    <property type="entry name" value="DarA_N"/>
</dbReference>
<comment type="caution">
    <text evidence="3">The sequence shown here is derived from an EMBL/GenBank/DDBJ whole genome shotgun (WGS) entry which is preliminary data.</text>
</comment>
<evidence type="ECO:0000259" key="2">
    <source>
        <dbReference type="Pfam" id="PF18788"/>
    </source>
</evidence>
<dbReference type="EMBL" id="MKGQ01000023">
    <property type="protein sequence ID" value="OKP01615.1"/>
    <property type="molecule type" value="Genomic_DNA"/>
</dbReference>
<proteinExistence type="predicted"/>
<dbReference type="AlphaFoldDB" id="A0A1Q5TN20"/>
<organism evidence="3 4">
    <name type="scientific">Xenorhabdus eapokensis</name>
    <dbReference type="NCBI Taxonomy" id="1873482"/>
    <lineage>
        <taxon>Bacteria</taxon>
        <taxon>Pseudomonadati</taxon>
        <taxon>Pseudomonadota</taxon>
        <taxon>Gammaproteobacteria</taxon>
        <taxon>Enterobacterales</taxon>
        <taxon>Morganellaceae</taxon>
        <taxon>Xenorhabdus</taxon>
    </lineage>
</organism>
<dbReference type="STRING" id="1873482.Xedl_02891"/>
<dbReference type="RefSeq" id="WP_074024514.1">
    <property type="nucleotide sequence ID" value="NZ_CAWNAG010000129.1"/>
</dbReference>
<dbReference type="Pfam" id="PF18788">
    <property type="entry name" value="DarA_N"/>
    <property type="match status" value="1"/>
</dbReference>
<feature type="compositionally biased region" description="Basic and acidic residues" evidence="1">
    <location>
        <begin position="285"/>
        <end position="295"/>
    </location>
</feature>
<keyword evidence="4" id="KW-1185">Reference proteome</keyword>
<feature type="domain" description="Defence against restriction A N-terminal" evidence="2">
    <location>
        <begin position="65"/>
        <end position="204"/>
    </location>
</feature>
<evidence type="ECO:0000313" key="3">
    <source>
        <dbReference type="EMBL" id="OKP01615.1"/>
    </source>
</evidence>
<protein>
    <recommendedName>
        <fullName evidence="2">Defence against restriction A N-terminal domain-containing protein</fullName>
    </recommendedName>
</protein>
<name>A0A1Q5TN20_9GAMM</name>
<gene>
    <name evidence="3" type="ORF">Xedl_02891</name>
</gene>
<dbReference type="Proteomes" id="UP000186268">
    <property type="component" value="Unassembled WGS sequence"/>
</dbReference>
<evidence type="ECO:0000256" key="1">
    <source>
        <dbReference type="SAM" id="MobiDB-lite"/>
    </source>
</evidence>
<evidence type="ECO:0000313" key="4">
    <source>
        <dbReference type="Proteomes" id="UP000186268"/>
    </source>
</evidence>
<sequence length="389" mass="42407">MLTNYSVKNAIRVIDKIDFMLNTPTDTQFSELFKGSGADLMLESVSLDEIEHGYLGHECVSSDTAMFESITTTRMRLSQTMRAFIRKLNQGLSGTGILAGTNDTGDTENGMPSIGGAEIGRVRRVGNIPVMAAKIPLSDGQSVSVIFHSPTSGNGRIQNEDVLTAFRFLLNKRDVSHVVAPMNGRDISLPQVCQSLSNLIERNSGKFQRQAANAAKIKADIDAELERADALEQQKVALIEKCDQLKTRIDHKQSECDQLRRRLYQQIDINDKLRNQLQKMQAEQENLKTQKKDENSISTPANDTGKTEDGTHAVDKAASDAITFLKSVLSLESNNIQALSEIRTQTRAAIAALNAATVYEENSGLVTDAVNHLSGLLAAVAKSAMAGGK</sequence>
<feature type="region of interest" description="Disordered" evidence="1">
    <location>
        <begin position="278"/>
        <end position="311"/>
    </location>
</feature>